<dbReference type="AlphaFoldDB" id="A0A255ZAN4"/>
<dbReference type="EMBL" id="NOXV01000244">
    <property type="protein sequence ID" value="OYQ37944.1"/>
    <property type="molecule type" value="Genomic_DNA"/>
</dbReference>
<proteinExistence type="predicted"/>
<evidence type="ECO:0000313" key="1">
    <source>
        <dbReference type="EMBL" id="OYQ37944.1"/>
    </source>
</evidence>
<dbReference type="RefSeq" id="WP_094414066.1">
    <property type="nucleotide sequence ID" value="NZ_NOXV01000244.1"/>
</dbReference>
<evidence type="ECO:0000313" key="2">
    <source>
        <dbReference type="Proteomes" id="UP000216605"/>
    </source>
</evidence>
<keyword evidence="2" id="KW-1185">Reference proteome</keyword>
<comment type="caution">
    <text evidence="1">The sequence shown here is derived from an EMBL/GenBank/DDBJ whole genome shotgun (WGS) entry which is preliminary data.</text>
</comment>
<sequence length="319" mass="36244">MDLRKILILLLPVMMAACGGGNTTKTGKDIDKGTRDIIKAYNNRLMEGLYKNSNKIVRGLVTDKLNKNFYSHMEPVMALFSRGIIEGKTAIYEEYHTVHASAPANCVITSEKHNFELTYTNRGKQSYVSLITVSDGMDTLLLTVIYELVEDEWKIDNVFAGVLAFYEKDSQYYYNLAKKKAGKGYIIDAFTYADMAEDLLDPANGHIKFGNENKIKLATKIWQAEANECISFPIIVKSAATQPQIAGLAPVRDRDGFCYRITYLTNLPLENKEGLHTEYLEVKKQAEKIKEIDFSGRTIYYTAYTPERSDTMTFTERYK</sequence>
<dbReference type="OrthoDB" id="1113095at2"/>
<dbReference type="Proteomes" id="UP000216605">
    <property type="component" value="Unassembled WGS sequence"/>
</dbReference>
<name>A0A255ZAN4_9FLAO</name>
<accession>A0A255ZAN4</accession>
<organism evidence="1 2">
    <name type="scientific">Flavobacterium cyanobacteriorum</name>
    <dbReference type="NCBI Taxonomy" id="2022802"/>
    <lineage>
        <taxon>Bacteria</taxon>
        <taxon>Pseudomonadati</taxon>
        <taxon>Bacteroidota</taxon>
        <taxon>Flavobacteriia</taxon>
        <taxon>Flavobacteriales</taxon>
        <taxon>Flavobacteriaceae</taxon>
        <taxon>Flavobacterium</taxon>
    </lineage>
</organism>
<dbReference type="PROSITE" id="PS51257">
    <property type="entry name" value="PROKAR_LIPOPROTEIN"/>
    <property type="match status" value="1"/>
</dbReference>
<protein>
    <submittedName>
        <fullName evidence="1">Uncharacterized protein</fullName>
    </submittedName>
</protein>
<gene>
    <name evidence="1" type="ORF">CHU92_07200</name>
</gene>
<reference evidence="1 2" key="1">
    <citation type="submission" date="2017-07" db="EMBL/GenBank/DDBJ databases">
        <title>Flavobacterium cyanobacteriorum sp. nov., isolated from cyanobacterial aggregates in a eutrophic lake.</title>
        <authorList>
            <person name="Cai H."/>
        </authorList>
    </citation>
    <scope>NUCLEOTIDE SEQUENCE [LARGE SCALE GENOMIC DNA]</scope>
    <source>
        <strain evidence="1 2">TH021</strain>
    </source>
</reference>